<protein>
    <recommendedName>
        <fullName evidence="2">WbqC-like protein family protein</fullName>
    </recommendedName>
</protein>
<accession>A0A3B0RM93</accession>
<reference evidence="1" key="1">
    <citation type="submission" date="2018-06" db="EMBL/GenBank/DDBJ databases">
        <authorList>
            <person name="Zhirakovskaya E."/>
        </authorList>
    </citation>
    <scope>NUCLEOTIDE SEQUENCE</scope>
</reference>
<dbReference type="EMBL" id="UOED01000089">
    <property type="protein sequence ID" value="VAV94350.1"/>
    <property type="molecule type" value="Genomic_DNA"/>
</dbReference>
<name>A0A3B0RM93_9ZZZZ</name>
<sequence length="228" mass="26013">MILCAHQPVYLPSLHLMNKIALSDCLVLLGHCQFVKQSWHHRNQIRAGKDSICLTIPISQRKKSGQSLIEAQIAGDHWKRKHLKSIREGYGKRPYFQDYYPDIERIILAPHDSLAALNNALLLQFMDWCNLSPKVIHSEDHDIQGHKTDMLINLCHLTGADHYISNEGARAYLDEGLFQQNDIQHHWQDFTHPVYDQGRGFIPNLSIIDALFNVGPDCAALVRNAGHI</sequence>
<dbReference type="InterPro" id="IPR014985">
    <property type="entry name" value="WbqC"/>
</dbReference>
<proteinExistence type="predicted"/>
<evidence type="ECO:0008006" key="2">
    <source>
        <dbReference type="Google" id="ProtNLM"/>
    </source>
</evidence>
<dbReference type="Pfam" id="PF08889">
    <property type="entry name" value="WbqC"/>
    <property type="match status" value="1"/>
</dbReference>
<organism evidence="1">
    <name type="scientific">hydrothermal vent metagenome</name>
    <dbReference type="NCBI Taxonomy" id="652676"/>
    <lineage>
        <taxon>unclassified sequences</taxon>
        <taxon>metagenomes</taxon>
        <taxon>ecological metagenomes</taxon>
    </lineage>
</organism>
<evidence type="ECO:0000313" key="1">
    <source>
        <dbReference type="EMBL" id="VAV94350.1"/>
    </source>
</evidence>
<dbReference type="AlphaFoldDB" id="A0A3B0RM93"/>
<gene>
    <name evidence="1" type="ORF">MNBD_ALPHA02-7</name>
</gene>